<dbReference type="EMBL" id="CP002418">
    <property type="protein sequence ID" value="ADU45862.1"/>
    <property type="molecule type" value="Genomic_DNA"/>
</dbReference>
<evidence type="ECO:0000256" key="4">
    <source>
        <dbReference type="ARBA" id="ARBA00022475"/>
    </source>
</evidence>
<gene>
    <name evidence="12" type="ordered locus">Rpdx1_4310</name>
</gene>
<sequence length="278" mass="31492">MTDSISSAAAPLPGAPKPTRHLQRGFTLKQYLDLILTLAHKEVKVRYKNNVLGYLWSIANPLASAMVFYFALQVIMRTNVENYVVFLTIGLFAWQWFSNYLMGACGIFLANGSLIKKSVFPRFVLPIALNLQDTFHYVMSVPVTLGFLLAYSLPVGWDIIPGMLLIIPAQFLLLLGLGLAISSANLFFRDMERILAIGLNMMFYLSPVIYPIDRVPDQYRPLLHLNPMTPLIEAWRALFMKDIIDWHNIGLAYVYGAVAMAIGVFVYRRLVHRFAEVI</sequence>
<dbReference type="InterPro" id="IPR013525">
    <property type="entry name" value="ABC2_TM"/>
</dbReference>
<feature type="region of interest" description="Disordered" evidence="10">
    <location>
        <begin position="1"/>
        <end position="20"/>
    </location>
</feature>
<dbReference type="HOGENOM" id="CLU_060703_1_1_5"/>
<dbReference type="GO" id="GO:0015920">
    <property type="term" value="P:lipopolysaccharide transport"/>
    <property type="evidence" value="ECO:0007669"/>
    <property type="project" value="TreeGrafter"/>
</dbReference>
<dbReference type="InterPro" id="IPR000412">
    <property type="entry name" value="ABC_2_transport"/>
</dbReference>
<proteinExistence type="inferred from homology"/>
<keyword evidence="3 9" id="KW-0813">Transport</keyword>
<accession>E6VMZ4</accession>
<dbReference type="PRINTS" id="PR00164">
    <property type="entry name" value="ABC2TRNSPORT"/>
</dbReference>
<dbReference type="PROSITE" id="PS51012">
    <property type="entry name" value="ABC_TM2"/>
    <property type="match status" value="1"/>
</dbReference>
<evidence type="ECO:0000256" key="1">
    <source>
        <dbReference type="ARBA" id="ARBA00004429"/>
    </source>
</evidence>
<keyword evidence="6 9" id="KW-0812">Transmembrane</keyword>
<organism evidence="12 13">
    <name type="scientific">Rhodopseudomonas palustris (strain DX-1)</name>
    <dbReference type="NCBI Taxonomy" id="652103"/>
    <lineage>
        <taxon>Bacteria</taxon>
        <taxon>Pseudomonadati</taxon>
        <taxon>Pseudomonadota</taxon>
        <taxon>Alphaproteobacteria</taxon>
        <taxon>Hyphomicrobiales</taxon>
        <taxon>Nitrobacteraceae</taxon>
        <taxon>Rhodopseudomonas</taxon>
    </lineage>
</organism>
<feature type="transmembrane region" description="Helical" evidence="9">
    <location>
        <begin position="194"/>
        <end position="212"/>
    </location>
</feature>
<protein>
    <recommendedName>
        <fullName evidence="9">Transport permease protein</fullName>
    </recommendedName>
</protein>
<dbReference type="Proteomes" id="UP000001402">
    <property type="component" value="Chromosome"/>
</dbReference>
<dbReference type="InterPro" id="IPR047817">
    <property type="entry name" value="ABC2_TM_bact-type"/>
</dbReference>
<evidence type="ECO:0000259" key="11">
    <source>
        <dbReference type="PROSITE" id="PS51012"/>
    </source>
</evidence>
<dbReference type="PANTHER" id="PTHR30413:SF8">
    <property type="entry name" value="TRANSPORT PERMEASE PROTEIN"/>
    <property type="match status" value="1"/>
</dbReference>
<evidence type="ECO:0000256" key="5">
    <source>
        <dbReference type="ARBA" id="ARBA00022519"/>
    </source>
</evidence>
<evidence type="ECO:0000256" key="8">
    <source>
        <dbReference type="ARBA" id="ARBA00023136"/>
    </source>
</evidence>
<dbReference type="eggNOG" id="COG1682">
    <property type="taxonomic scope" value="Bacteria"/>
</dbReference>
<keyword evidence="4 9" id="KW-1003">Cell membrane</keyword>
<reference evidence="12" key="1">
    <citation type="submission" date="2010-12" db="EMBL/GenBank/DDBJ databases">
        <title>Complete sequence of Rhodopseudomonas palustris DX-1.</title>
        <authorList>
            <consortium name="US DOE Joint Genome Institute"/>
            <person name="Lucas S."/>
            <person name="Copeland A."/>
            <person name="Lapidus A."/>
            <person name="Cheng J.-F."/>
            <person name="Goodwin L."/>
            <person name="Pitluck S."/>
            <person name="Misra M."/>
            <person name="Chertkov O."/>
            <person name="Detter J.C."/>
            <person name="Han C."/>
            <person name="Tapia R."/>
            <person name="Land M."/>
            <person name="Hauser L."/>
            <person name="Kyrpides N."/>
            <person name="Ivanova N."/>
            <person name="Ovchinnikova G."/>
            <person name="Logan B."/>
            <person name="Oda Y."/>
            <person name="Harwood C."/>
            <person name="Woyke T."/>
        </authorList>
    </citation>
    <scope>NUCLEOTIDE SEQUENCE [LARGE SCALE GENOMIC DNA]</scope>
    <source>
        <strain evidence="12">DX-1</strain>
    </source>
</reference>
<evidence type="ECO:0000313" key="12">
    <source>
        <dbReference type="EMBL" id="ADU45862.1"/>
    </source>
</evidence>
<dbReference type="STRING" id="652103.Rpdx1_4310"/>
<dbReference type="PANTHER" id="PTHR30413">
    <property type="entry name" value="INNER MEMBRANE TRANSPORT PERMEASE"/>
    <property type="match status" value="1"/>
</dbReference>
<name>E6VMZ4_RHOPX</name>
<evidence type="ECO:0000256" key="6">
    <source>
        <dbReference type="ARBA" id="ARBA00022692"/>
    </source>
</evidence>
<dbReference type="BioCyc" id="RPAL652103:RPDX1_RS21285-MONOMER"/>
<feature type="transmembrane region" description="Helical" evidence="9">
    <location>
        <begin position="92"/>
        <end position="114"/>
    </location>
</feature>
<evidence type="ECO:0000256" key="2">
    <source>
        <dbReference type="ARBA" id="ARBA00007783"/>
    </source>
</evidence>
<dbReference type="GO" id="GO:0043190">
    <property type="term" value="C:ATP-binding cassette (ABC) transporter complex"/>
    <property type="evidence" value="ECO:0007669"/>
    <property type="project" value="InterPro"/>
</dbReference>
<evidence type="ECO:0000256" key="3">
    <source>
        <dbReference type="ARBA" id="ARBA00022448"/>
    </source>
</evidence>
<evidence type="ECO:0000313" key="13">
    <source>
        <dbReference type="Proteomes" id="UP000001402"/>
    </source>
</evidence>
<keyword evidence="5" id="KW-0997">Cell inner membrane</keyword>
<evidence type="ECO:0000256" key="9">
    <source>
        <dbReference type="RuleBase" id="RU361157"/>
    </source>
</evidence>
<evidence type="ECO:0000256" key="10">
    <source>
        <dbReference type="SAM" id="MobiDB-lite"/>
    </source>
</evidence>
<feature type="transmembrane region" description="Helical" evidence="9">
    <location>
        <begin position="135"/>
        <end position="153"/>
    </location>
</feature>
<feature type="domain" description="ABC transmembrane type-2" evidence="11">
    <location>
        <begin position="52"/>
        <end position="270"/>
    </location>
</feature>
<feature type="transmembrane region" description="Helical" evidence="9">
    <location>
        <begin position="159"/>
        <end position="182"/>
    </location>
</feature>
<dbReference type="GO" id="GO:0140359">
    <property type="term" value="F:ABC-type transporter activity"/>
    <property type="evidence" value="ECO:0007669"/>
    <property type="project" value="InterPro"/>
</dbReference>
<keyword evidence="8 9" id="KW-0472">Membrane</keyword>
<dbReference type="KEGG" id="rpx:Rpdx1_4310"/>
<feature type="transmembrane region" description="Helical" evidence="9">
    <location>
        <begin position="246"/>
        <end position="267"/>
    </location>
</feature>
<comment type="subcellular location">
    <subcellularLocation>
        <location evidence="1 9">Cell inner membrane</location>
        <topology evidence="1 9">Multi-pass membrane protein</topology>
    </subcellularLocation>
</comment>
<dbReference type="Pfam" id="PF01061">
    <property type="entry name" value="ABC2_membrane"/>
    <property type="match status" value="1"/>
</dbReference>
<feature type="transmembrane region" description="Helical" evidence="9">
    <location>
        <begin position="51"/>
        <end position="72"/>
    </location>
</feature>
<dbReference type="AlphaFoldDB" id="E6VMZ4"/>
<dbReference type="OrthoDB" id="9786910at2"/>
<evidence type="ECO:0000256" key="7">
    <source>
        <dbReference type="ARBA" id="ARBA00022989"/>
    </source>
</evidence>
<comment type="similarity">
    <text evidence="2 9">Belongs to the ABC-2 integral membrane protein family.</text>
</comment>
<keyword evidence="7 9" id="KW-1133">Transmembrane helix</keyword>